<dbReference type="PANTHER" id="PTHR30006:SF25">
    <property type="entry name" value="PHOSPHOGLYCERATE TRANSPORT REGULATORY PROTEIN PGTC"/>
    <property type="match status" value="1"/>
</dbReference>
<dbReference type="SUPFAM" id="SSF53850">
    <property type="entry name" value="Periplasmic binding protein-like II"/>
    <property type="match status" value="1"/>
</dbReference>
<gene>
    <name evidence="3" type="ORF">LMG23992_01036</name>
</gene>
<protein>
    <recommendedName>
        <fullName evidence="5">ABC transporter substrate-binding protein</fullName>
    </recommendedName>
</protein>
<dbReference type="Pfam" id="PF01547">
    <property type="entry name" value="SBP_bac_1"/>
    <property type="match status" value="1"/>
</dbReference>
<dbReference type="InterPro" id="IPR006059">
    <property type="entry name" value="SBP"/>
</dbReference>
<dbReference type="Proteomes" id="UP000727654">
    <property type="component" value="Unassembled WGS sequence"/>
</dbReference>
<organism evidence="3 4">
    <name type="scientific">Cupriavidus laharis</name>
    <dbReference type="NCBI Taxonomy" id="151654"/>
    <lineage>
        <taxon>Bacteria</taxon>
        <taxon>Pseudomonadati</taxon>
        <taxon>Pseudomonadota</taxon>
        <taxon>Betaproteobacteria</taxon>
        <taxon>Burkholderiales</taxon>
        <taxon>Burkholderiaceae</taxon>
        <taxon>Cupriavidus</taxon>
    </lineage>
</organism>
<evidence type="ECO:0000256" key="2">
    <source>
        <dbReference type="SAM" id="SignalP"/>
    </source>
</evidence>
<dbReference type="EMBL" id="CAJZAI010000002">
    <property type="protein sequence ID" value="CAG9168154.1"/>
    <property type="molecule type" value="Genomic_DNA"/>
</dbReference>
<comment type="caution">
    <text evidence="3">The sequence shown here is derived from an EMBL/GenBank/DDBJ whole genome shotgun (WGS) entry which is preliminary data.</text>
</comment>
<feature type="signal peptide" evidence="2">
    <location>
        <begin position="1"/>
        <end position="28"/>
    </location>
</feature>
<dbReference type="RefSeq" id="WP_224078712.1">
    <property type="nucleotide sequence ID" value="NZ_CAJZAI010000002.1"/>
</dbReference>
<dbReference type="PANTHER" id="PTHR30006">
    <property type="entry name" value="THIAMINE-BINDING PERIPLASMIC PROTEIN-RELATED"/>
    <property type="match status" value="1"/>
</dbReference>
<keyword evidence="1 2" id="KW-0732">Signal</keyword>
<evidence type="ECO:0000313" key="4">
    <source>
        <dbReference type="Proteomes" id="UP000727654"/>
    </source>
</evidence>
<feature type="chain" id="PRO_5047200575" description="ABC transporter substrate-binding protein" evidence="2">
    <location>
        <begin position="29"/>
        <end position="383"/>
    </location>
</feature>
<accession>A0ABN7Y458</accession>
<keyword evidence="4" id="KW-1185">Reference proteome</keyword>
<reference evidence="3 4" key="1">
    <citation type="submission" date="2021-08" db="EMBL/GenBank/DDBJ databases">
        <authorList>
            <person name="Peeters C."/>
        </authorList>
    </citation>
    <scope>NUCLEOTIDE SEQUENCE [LARGE SCALE GENOMIC DNA]</scope>
    <source>
        <strain evidence="3 4">LMG 23992</strain>
    </source>
</reference>
<evidence type="ECO:0000256" key="1">
    <source>
        <dbReference type="ARBA" id="ARBA00022729"/>
    </source>
</evidence>
<dbReference type="Gene3D" id="3.40.190.10">
    <property type="entry name" value="Periplasmic binding protein-like II"/>
    <property type="match status" value="2"/>
</dbReference>
<evidence type="ECO:0000313" key="3">
    <source>
        <dbReference type="EMBL" id="CAG9168154.1"/>
    </source>
</evidence>
<name>A0ABN7Y458_9BURK</name>
<proteinExistence type="predicted"/>
<sequence>MRNHRTPFLARRRALLGLALGWPLVSSAQEANELLDYAPRAKAPPGYAPAYASIVRAAEDEGRLVIYATTDADLAKPLLADFQSMYPRVRVEYDDLTSTELYHRYLAETQLGTESADVLWSSAMDLQASLVRRGYAMTYASPEASGLPAWARWQENAWATSIDPVAIAYNRKLLRAAQVPHTHADLAKLLAAQGSQLRRKVITYDIEKSGLGFLLATQDARSGPAFWDIAAELGKLDARYATTTAAMLRQVANGSMTIAYNVLGAYAMAQAQKHAGIGVAFLTDYTLVLSRIQLISQRASHPNAARLWVDYTLSRRGQTLMAQRAGLYAVRSDVGGDTTAARLVTQLGASMRPILNDPDLTRHLDIAAYREFVTRWRTATGQK</sequence>
<evidence type="ECO:0008006" key="5">
    <source>
        <dbReference type="Google" id="ProtNLM"/>
    </source>
</evidence>